<protein>
    <submittedName>
        <fullName evidence="2">DUF1320 domain-containing protein</fullName>
    </submittedName>
</protein>
<dbReference type="EMBL" id="QDKK01000011">
    <property type="protein sequence ID" value="PWC24663.1"/>
    <property type="molecule type" value="Genomic_DNA"/>
</dbReference>
<evidence type="ECO:0000313" key="2">
    <source>
        <dbReference type="EMBL" id="PWC24663.1"/>
    </source>
</evidence>
<keyword evidence="5" id="KW-1185">Reference proteome</keyword>
<dbReference type="Proteomes" id="UP000295985">
    <property type="component" value="Unassembled WGS sequence"/>
</dbReference>
<dbReference type="Proteomes" id="UP000303847">
    <property type="component" value="Chromosome"/>
</dbReference>
<dbReference type="InterPro" id="IPR009752">
    <property type="entry name" value="Phage_Mu_GpJ"/>
</dbReference>
<accession>A0A2U1USM8</accession>
<dbReference type="OrthoDB" id="9812088at2"/>
<gene>
    <name evidence="2" type="ORF">DDT54_08220</name>
    <name evidence="3" type="ORF">EH206_11105</name>
</gene>
<dbReference type="RefSeq" id="WP_009112854.1">
    <property type="nucleotide sequence ID" value="NZ_CP034036.1"/>
</dbReference>
<evidence type="ECO:0000256" key="1">
    <source>
        <dbReference type="SAM" id="MobiDB-lite"/>
    </source>
</evidence>
<dbReference type="EMBL" id="CP034036">
    <property type="protein sequence ID" value="QCR04672.1"/>
    <property type="molecule type" value="Genomic_DNA"/>
</dbReference>
<feature type="compositionally biased region" description="Basic and acidic residues" evidence="1">
    <location>
        <begin position="132"/>
        <end position="143"/>
    </location>
</feature>
<reference evidence="3 5" key="2">
    <citation type="submission" date="2018-11" db="EMBL/GenBank/DDBJ databases">
        <title>Genome sequences of Brenneria nigrifluens and Brenneria rubrifaciens.</title>
        <authorList>
            <person name="Poret-Peterson A.T."/>
            <person name="McClean A.E."/>
            <person name="Kluepfel D.A."/>
        </authorList>
    </citation>
    <scope>NUCLEOTIDE SEQUENCE [LARGE SCALE GENOMIC DNA]</scope>
    <source>
        <strain evidence="3 5">ATCC 13028</strain>
    </source>
</reference>
<evidence type="ECO:0000313" key="4">
    <source>
        <dbReference type="Proteomes" id="UP000295985"/>
    </source>
</evidence>
<evidence type="ECO:0000313" key="3">
    <source>
        <dbReference type="EMBL" id="QCR04672.1"/>
    </source>
</evidence>
<proteinExistence type="predicted"/>
<sequence length="143" mass="15711">MYAARDDMVLAFGERECVSLTDRDFTGDIDDAVLNGALDRASAEIDSYLAGRYPVPWPDTPRILVGRCCDIARYLLCGAGTQMTDEIRARYEDAIRYLERVADGRITLGRTADGQVVQQSSSGARFQSAGRAFDRDSTRGGAF</sequence>
<feature type="region of interest" description="Disordered" evidence="1">
    <location>
        <begin position="119"/>
        <end position="143"/>
    </location>
</feature>
<dbReference type="AlphaFoldDB" id="A0A2U1USM8"/>
<organism evidence="2 4">
    <name type="scientific">Brenneria nigrifluens DSM 30175 = ATCC 13028</name>
    <dbReference type="NCBI Taxonomy" id="1121120"/>
    <lineage>
        <taxon>Bacteria</taxon>
        <taxon>Pseudomonadati</taxon>
        <taxon>Pseudomonadota</taxon>
        <taxon>Gammaproteobacteria</taxon>
        <taxon>Enterobacterales</taxon>
        <taxon>Pectobacteriaceae</taxon>
        <taxon>Brenneria</taxon>
    </lineage>
</organism>
<name>A0A2U1USM8_9GAMM</name>
<reference evidence="2 4" key="1">
    <citation type="submission" date="2018-04" db="EMBL/GenBank/DDBJ databases">
        <title>Brenneria corticis sp.nov.</title>
        <authorList>
            <person name="Li Y."/>
        </authorList>
    </citation>
    <scope>NUCLEOTIDE SEQUENCE [LARGE SCALE GENOMIC DNA]</scope>
    <source>
        <strain evidence="2 4">LMG 2694</strain>
    </source>
</reference>
<evidence type="ECO:0000313" key="5">
    <source>
        <dbReference type="Proteomes" id="UP000303847"/>
    </source>
</evidence>
<dbReference type="Pfam" id="PF07030">
    <property type="entry name" value="Phage_Mu_Gp36"/>
    <property type="match status" value="1"/>
</dbReference>